<keyword evidence="2" id="KW-0472">Membrane</keyword>
<dbReference type="EMBL" id="CP036349">
    <property type="protein sequence ID" value="QDV74533.1"/>
    <property type="molecule type" value="Genomic_DNA"/>
</dbReference>
<evidence type="ECO:0000256" key="1">
    <source>
        <dbReference type="SAM" id="MobiDB-lite"/>
    </source>
</evidence>
<organism evidence="3 4">
    <name type="scientific">Botrimarina mediterranea</name>
    <dbReference type="NCBI Taxonomy" id="2528022"/>
    <lineage>
        <taxon>Bacteria</taxon>
        <taxon>Pseudomonadati</taxon>
        <taxon>Planctomycetota</taxon>
        <taxon>Planctomycetia</taxon>
        <taxon>Pirellulales</taxon>
        <taxon>Lacipirellulaceae</taxon>
        <taxon>Botrimarina</taxon>
    </lineage>
</organism>
<dbReference type="KEGG" id="bmei:Spa11_27370"/>
<dbReference type="Proteomes" id="UP000316426">
    <property type="component" value="Chromosome"/>
</dbReference>
<feature type="transmembrane region" description="Helical" evidence="2">
    <location>
        <begin position="55"/>
        <end position="73"/>
    </location>
</feature>
<keyword evidence="2" id="KW-1133">Transmembrane helix</keyword>
<evidence type="ECO:0000313" key="4">
    <source>
        <dbReference type="Proteomes" id="UP000316426"/>
    </source>
</evidence>
<feature type="compositionally biased region" description="Pro residues" evidence="1">
    <location>
        <begin position="395"/>
        <end position="406"/>
    </location>
</feature>
<gene>
    <name evidence="3" type="ORF">Spa11_27370</name>
</gene>
<proteinExistence type="predicted"/>
<dbReference type="AlphaFoldDB" id="A0A518K9S5"/>
<accession>A0A518K9S5</accession>
<keyword evidence="4" id="KW-1185">Reference proteome</keyword>
<evidence type="ECO:0000313" key="3">
    <source>
        <dbReference type="EMBL" id="QDV74533.1"/>
    </source>
</evidence>
<feature type="transmembrane region" description="Helical" evidence="2">
    <location>
        <begin position="23"/>
        <end position="43"/>
    </location>
</feature>
<keyword evidence="2" id="KW-0812">Transmembrane</keyword>
<name>A0A518K9S5_9BACT</name>
<protein>
    <submittedName>
        <fullName evidence="3">Uncharacterized protein</fullName>
    </submittedName>
</protein>
<reference evidence="3 4" key="1">
    <citation type="submission" date="2019-02" db="EMBL/GenBank/DDBJ databases">
        <title>Deep-cultivation of Planctomycetes and their phenomic and genomic characterization uncovers novel biology.</title>
        <authorList>
            <person name="Wiegand S."/>
            <person name="Jogler M."/>
            <person name="Boedeker C."/>
            <person name="Pinto D."/>
            <person name="Vollmers J."/>
            <person name="Rivas-Marin E."/>
            <person name="Kohn T."/>
            <person name="Peeters S.H."/>
            <person name="Heuer A."/>
            <person name="Rast P."/>
            <person name="Oberbeckmann S."/>
            <person name="Bunk B."/>
            <person name="Jeske O."/>
            <person name="Meyerdierks A."/>
            <person name="Storesund J.E."/>
            <person name="Kallscheuer N."/>
            <person name="Luecker S."/>
            <person name="Lage O.M."/>
            <person name="Pohl T."/>
            <person name="Merkel B.J."/>
            <person name="Hornburger P."/>
            <person name="Mueller R.-W."/>
            <person name="Bruemmer F."/>
            <person name="Labrenz M."/>
            <person name="Spormann A.M."/>
            <person name="Op den Camp H."/>
            <person name="Overmann J."/>
            <person name="Amann R."/>
            <person name="Jetten M.S.M."/>
            <person name="Mascher T."/>
            <person name="Medema M.H."/>
            <person name="Devos D.P."/>
            <person name="Kaster A.-K."/>
            <person name="Ovreas L."/>
            <person name="Rohde M."/>
            <person name="Galperin M.Y."/>
            <person name="Jogler C."/>
        </authorList>
    </citation>
    <scope>NUCLEOTIDE SEQUENCE [LARGE SCALE GENOMIC DNA]</scope>
    <source>
        <strain evidence="3 4">Spa11</strain>
    </source>
</reference>
<feature type="region of interest" description="Disordered" evidence="1">
    <location>
        <begin position="384"/>
        <end position="424"/>
    </location>
</feature>
<sequence>MDRELSGEDRVAPIIERLLGKSAAGVVTALAFLALLVGQLVALPQLAETFSNQFLRWWVEGLLAVCLLMSWWLSPSRLPLEKVFWPHRQPLRLALGVLALVTLITDVASYASTPFIKTGRFSYYTTGWEPIAIHEADAQKLRDCSADFIEFANANPLQLSEEGMESVNNEYQGPVAQVAVLKEPTIKEVLLSDCVVHIDGYQTLDIPATVPPQTVGGAGVPPIRLYVSLDANEKEAHPCCVATPNPKTQQYEVFRWGSRPVSIREDSWDAVEVRFLGESPGLYTVRVVLTFTPDHVRSEEIELVEGWTIGFLKKEQFNVELNDYIVDRDTLELTRYAESHVYPVPDQRIPQLAGLPARTPTTAKGRWGFEERIYTVPVWIPESGEAATGTAGSDAPPPPKPPAADPKPPESAEDDSSPPGEEGG</sequence>
<feature type="transmembrane region" description="Helical" evidence="2">
    <location>
        <begin position="93"/>
        <end position="111"/>
    </location>
</feature>
<evidence type="ECO:0000256" key="2">
    <source>
        <dbReference type="SAM" id="Phobius"/>
    </source>
</evidence>